<evidence type="ECO:0000256" key="1">
    <source>
        <dbReference type="SAM" id="MobiDB-lite"/>
    </source>
</evidence>
<keyword evidence="2" id="KW-0472">Membrane</keyword>
<feature type="compositionally biased region" description="Basic residues" evidence="1">
    <location>
        <begin position="419"/>
        <end position="439"/>
    </location>
</feature>
<evidence type="ECO:0000256" key="2">
    <source>
        <dbReference type="SAM" id="Phobius"/>
    </source>
</evidence>
<gene>
    <name evidence="3" type="ORF">SEMRO_961_G224920.1</name>
</gene>
<reference evidence="3" key="1">
    <citation type="submission" date="2020-06" db="EMBL/GenBank/DDBJ databases">
        <authorList>
            <consortium name="Plant Systems Biology data submission"/>
        </authorList>
    </citation>
    <scope>NUCLEOTIDE SEQUENCE</scope>
    <source>
        <strain evidence="3">D6</strain>
    </source>
</reference>
<keyword evidence="2" id="KW-1133">Transmembrane helix</keyword>
<comment type="caution">
    <text evidence="3">The sequence shown here is derived from an EMBL/GenBank/DDBJ whole genome shotgun (WGS) entry which is preliminary data.</text>
</comment>
<dbReference type="Proteomes" id="UP001153069">
    <property type="component" value="Unassembled WGS sequence"/>
</dbReference>
<protein>
    <submittedName>
        <fullName evidence="3">Uncharacterized protein</fullName>
    </submittedName>
</protein>
<dbReference type="AlphaFoldDB" id="A0A9N8ECT4"/>
<feature type="transmembrane region" description="Helical" evidence="2">
    <location>
        <begin position="252"/>
        <end position="272"/>
    </location>
</feature>
<feature type="compositionally biased region" description="Basic and acidic residues" evidence="1">
    <location>
        <begin position="402"/>
        <end position="413"/>
    </location>
</feature>
<evidence type="ECO:0000313" key="3">
    <source>
        <dbReference type="EMBL" id="CAB9518747.1"/>
    </source>
</evidence>
<name>A0A9N8ECT4_9STRA</name>
<feature type="region of interest" description="Disordered" evidence="1">
    <location>
        <begin position="1"/>
        <end position="55"/>
    </location>
</feature>
<feature type="region of interest" description="Disordered" evidence="1">
    <location>
        <begin position="373"/>
        <end position="494"/>
    </location>
</feature>
<proteinExistence type="predicted"/>
<dbReference type="EMBL" id="CAICTM010000959">
    <property type="protein sequence ID" value="CAB9518747.1"/>
    <property type="molecule type" value="Genomic_DNA"/>
</dbReference>
<accession>A0A9N8ECT4</accession>
<feature type="compositionally biased region" description="Acidic residues" evidence="1">
    <location>
        <begin position="445"/>
        <end position="487"/>
    </location>
</feature>
<feature type="compositionally biased region" description="Polar residues" evidence="1">
    <location>
        <begin position="39"/>
        <end position="50"/>
    </location>
</feature>
<sequence>MRNESPALRRKQQEMAYRLRARPPAPDTDERHQRRRQQSRWNGNGQGATNDSDEFKASVRIVDGFPVEYSCRDDPRQKSFQDDANLTKISINFDYEMVTMKNARVLESIRSLEWSLLWNVARNMGLHNCNYRKQEPLSDGERHLSSENYVVGLSSLELDDVDHNIDKCTFLTSPQKGLVCTPMVGRMTAHFIGDKSTIRSYLEHNIKKELNSKRVQIEQVKECHFVGDRSSLLQPLANVREELHSRSSTMNLALVFGAIAAAIVLSLAILMARGRKSRRRQHTLDDDAALPNLPSVLFQKPMQGQAIDIVRHSCSSDTQESLPPAESNIIACETLDDDLPLGNREIVIPSIPLPASTEDGPLFIDDQPMEVKAPAEETPDTTTSEDKENMGVPPLPALKVVPVDDQKPKDPMAKSKTLQPKRKRRKKKKKKQRVLKRTSSRNSIDEMETIREDDESVDDEGSEFDGSEYSTDDEESPFSSNLDDEQDVVVPPSPILEEKRIRRLPPPWI</sequence>
<keyword evidence="4" id="KW-1185">Reference proteome</keyword>
<organism evidence="3 4">
    <name type="scientific">Seminavis robusta</name>
    <dbReference type="NCBI Taxonomy" id="568900"/>
    <lineage>
        <taxon>Eukaryota</taxon>
        <taxon>Sar</taxon>
        <taxon>Stramenopiles</taxon>
        <taxon>Ochrophyta</taxon>
        <taxon>Bacillariophyta</taxon>
        <taxon>Bacillariophyceae</taxon>
        <taxon>Bacillariophycidae</taxon>
        <taxon>Naviculales</taxon>
        <taxon>Naviculaceae</taxon>
        <taxon>Seminavis</taxon>
    </lineage>
</organism>
<dbReference type="OrthoDB" id="10668235at2759"/>
<keyword evidence="2" id="KW-0812">Transmembrane</keyword>
<evidence type="ECO:0000313" key="4">
    <source>
        <dbReference type="Proteomes" id="UP001153069"/>
    </source>
</evidence>